<keyword evidence="2" id="KW-0503">Monooxygenase</keyword>
<sequence length="116" mass="13235">MRLLGFVCWDSDIGKSPPVIQVIYRWEVSPENREAFLAAWEKTTKAIREETKGARGSFCITSVDRPTEVLTVAKWDELGQWQAFVTTAKSDSMKRMHALGKQISYDAYEEIANFTV</sequence>
<dbReference type="OrthoDB" id="6105906at2"/>
<dbReference type="InterPro" id="IPR011008">
    <property type="entry name" value="Dimeric_a/b-barrel"/>
</dbReference>
<dbReference type="Gene3D" id="3.30.70.100">
    <property type="match status" value="1"/>
</dbReference>
<evidence type="ECO:0000313" key="3">
    <source>
        <dbReference type="Proteomes" id="UP000315252"/>
    </source>
</evidence>
<dbReference type="AlphaFoldDB" id="A0A545TUL9"/>
<dbReference type="Proteomes" id="UP000315252">
    <property type="component" value="Unassembled WGS sequence"/>
</dbReference>
<comment type="caution">
    <text evidence="2">The sequence shown here is derived from an EMBL/GenBank/DDBJ whole genome shotgun (WGS) entry which is preliminary data.</text>
</comment>
<keyword evidence="2" id="KW-0560">Oxidoreductase</keyword>
<dbReference type="InterPro" id="IPR007138">
    <property type="entry name" value="ABM_dom"/>
</dbReference>
<gene>
    <name evidence="2" type="ORF">FKG95_12185</name>
</gene>
<name>A0A545TUL9_9PROT</name>
<dbReference type="SUPFAM" id="SSF54909">
    <property type="entry name" value="Dimeric alpha+beta barrel"/>
    <property type="match status" value="1"/>
</dbReference>
<dbReference type="Pfam" id="PF03992">
    <property type="entry name" value="ABM"/>
    <property type="match status" value="1"/>
</dbReference>
<keyword evidence="3" id="KW-1185">Reference proteome</keyword>
<evidence type="ECO:0000259" key="1">
    <source>
        <dbReference type="Pfam" id="PF03992"/>
    </source>
</evidence>
<dbReference type="EMBL" id="VHSH01000003">
    <property type="protein sequence ID" value="TQV80899.1"/>
    <property type="molecule type" value="Genomic_DNA"/>
</dbReference>
<protein>
    <submittedName>
        <fullName evidence="2">Antibiotic biosynthesis monooxygenase</fullName>
    </submittedName>
</protein>
<reference evidence="2 3" key="1">
    <citation type="submission" date="2019-06" db="EMBL/GenBank/DDBJ databases">
        <title>Whole genome sequence for Rhodospirillaceae sp. R148.</title>
        <authorList>
            <person name="Wang G."/>
        </authorList>
    </citation>
    <scope>NUCLEOTIDE SEQUENCE [LARGE SCALE GENOMIC DNA]</scope>
    <source>
        <strain evidence="2 3">R148</strain>
    </source>
</reference>
<accession>A0A545TUL9</accession>
<feature type="domain" description="ABM" evidence="1">
    <location>
        <begin position="22"/>
        <end position="96"/>
    </location>
</feature>
<organism evidence="2 3">
    <name type="scientific">Denitrobaculum tricleocarpae</name>
    <dbReference type="NCBI Taxonomy" id="2591009"/>
    <lineage>
        <taxon>Bacteria</taxon>
        <taxon>Pseudomonadati</taxon>
        <taxon>Pseudomonadota</taxon>
        <taxon>Alphaproteobacteria</taxon>
        <taxon>Rhodospirillales</taxon>
        <taxon>Rhodospirillaceae</taxon>
        <taxon>Denitrobaculum</taxon>
    </lineage>
</organism>
<evidence type="ECO:0000313" key="2">
    <source>
        <dbReference type="EMBL" id="TQV80899.1"/>
    </source>
</evidence>
<proteinExistence type="predicted"/>
<dbReference type="GO" id="GO:0004497">
    <property type="term" value="F:monooxygenase activity"/>
    <property type="evidence" value="ECO:0007669"/>
    <property type="project" value="UniProtKB-KW"/>
</dbReference>